<proteinExistence type="predicted"/>
<protein>
    <submittedName>
        <fullName evidence="1">Ovule protein</fullName>
    </submittedName>
</protein>
<name>A0A0R3QF96_9BILA</name>
<accession>A0A0R3QF96</accession>
<reference evidence="1" key="1">
    <citation type="submission" date="2017-02" db="UniProtKB">
        <authorList>
            <consortium name="WormBaseParasite"/>
        </authorList>
    </citation>
    <scope>IDENTIFICATION</scope>
</reference>
<dbReference type="WBParaSite" id="BTMF_0000504001-mRNA-1">
    <property type="protein sequence ID" value="BTMF_0000504001-mRNA-1"/>
    <property type="gene ID" value="BTMF_0000504001"/>
</dbReference>
<dbReference type="AlphaFoldDB" id="A0A0R3QF96"/>
<organism evidence="1">
    <name type="scientific">Brugia timori</name>
    <dbReference type="NCBI Taxonomy" id="42155"/>
    <lineage>
        <taxon>Eukaryota</taxon>
        <taxon>Metazoa</taxon>
        <taxon>Ecdysozoa</taxon>
        <taxon>Nematoda</taxon>
        <taxon>Chromadorea</taxon>
        <taxon>Rhabditida</taxon>
        <taxon>Spirurina</taxon>
        <taxon>Spiruromorpha</taxon>
        <taxon>Filarioidea</taxon>
        <taxon>Onchocercidae</taxon>
        <taxon>Brugia</taxon>
    </lineage>
</organism>
<evidence type="ECO:0000313" key="1">
    <source>
        <dbReference type="WBParaSite" id="BTMF_0000504001-mRNA-1"/>
    </source>
</evidence>
<sequence>LLNKNLMISADFQLPGIILVQYSVHFESTESNNNYGKCMQLEHSQVELINYLEHSQHDAPEVLVQLILIEVVTLQRAP</sequence>